<feature type="compositionally biased region" description="Low complexity" evidence="1">
    <location>
        <begin position="327"/>
        <end position="340"/>
    </location>
</feature>
<sequence>MSDLACFEHSNFFKVTARGGATRPVKARAHRPVEGASRPVHTRGGPIDQPKVQLLSFLSCNNLNIAIGAGITAAAGTGLALNGSSLKGFRVVLIPITRLESRINQVASSRDAAPQQRPIASRPQHRAGGIGGRAKVGDQTSFANQPSPSGTAAFTWVHEHFRRPAFEHTRGLYIKGELPLRGKTHKAPGECQRPNKAAGRSVCDEGKNGLDEAAAHLTEAPLSACPACTTSPQRPAPSAAPMPGPCMASQQSAISAPPEQIKIGRGAPSELKAIMPSRRGANGLYTLLTVEGKPLPAGLGGQQALPRRGGRQAFPEHLGGHRPGAYPPASAASHSSAYSARHNPFPPI</sequence>
<feature type="region of interest" description="Disordered" evidence="1">
    <location>
        <begin position="23"/>
        <end position="46"/>
    </location>
</feature>
<dbReference type="Proteomes" id="UP000825729">
    <property type="component" value="Unassembled WGS sequence"/>
</dbReference>
<feature type="region of interest" description="Disordered" evidence="1">
    <location>
        <begin position="107"/>
        <end position="147"/>
    </location>
</feature>
<accession>A0AAV7DS41</accession>
<keyword evidence="3" id="KW-1185">Reference proteome</keyword>
<evidence type="ECO:0000313" key="3">
    <source>
        <dbReference type="Proteomes" id="UP000825729"/>
    </source>
</evidence>
<dbReference type="EMBL" id="JAINDJ010000010">
    <property type="protein sequence ID" value="KAG9438834.1"/>
    <property type="molecule type" value="Genomic_DNA"/>
</dbReference>
<gene>
    <name evidence="2" type="ORF">H6P81_021239</name>
</gene>
<protein>
    <submittedName>
        <fullName evidence="2">Uncharacterized protein</fullName>
    </submittedName>
</protein>
<proteinExistence type="predicted"/>
<reference evidence="2 3" key="1">
    <citation type="submission" date="2021-07" db="EMBL/GenBank/DDBJ databases">
        <title>The Aristolochia fimbriata genome: insights into angiosperm evolution, floral development and chemical biosynthesis.</title>
        <authorList>
            <person name="Jiao Y."/>
        </authorList>
    </citation>
    <scope>NUCLEOTIDE SEQUENCE [LARGE SCALE GENOMIC DNA]</scope>
    <source>
        <strain evidence="2">IBCAS-2021</strain>
        <tissue evidence="2">Leaf</tissue>
    </source>
</reference>
<organism evidence="2 3">
    <name type="scientific">Aristolochia fimbriata</name>
    <name type="common">White veined hardy Dutchman's pipe vine</name>
    <dbReference type="NCBI Taxonomy" id="158543"/>
    <lineage>
        <taxon>Eukaryota</taxon>
        <taxon>Viridiplantae</taxon>
        <taxon>Streptophyta</taxon>
        <taxon>Embryophyta</taxon>
        <taxon>Tracheophyta</taxon>
        <taxon>Spermatophyta</taxon>
        <taxon>Magnoliopsida</taxon>
        <taxon>Magnoliidae</taxon>
        <taxon>Piperales</taxon>
        <taxon>Aristolochiaceae</taxon>
        <taxon>Aristolochia</taxon>
    </lineage>
</organism>
<comment type="caution">
    <text evidence="2">The sequence shown here is derived from an EMBL/GenBank/DDBJ whole genome shotgun (WGS) entry which is preliminary data.</text>
</comment>
<feature type="region of interest" description="Disordered" evidence="1">
    <location>
        <begin position="298"/>
        <end position="348"/>
    </location>
</feature>
<evidence type="ECO:0000313" key="2">
    <source>
        <dbReference type="EMBL" id="KAG9438834.1"/>
    </source>
</evidence>
<evidence type="ECO:0000256" key="1">
    <source>
        <dbReference type="SAM" id="MobiDB-lite"/>
    </source>
</evidence>
<name>A0AAV7DS41_ARIFI</name>
<feature type="compositionally biased region" description="Polar residues" evidence="1">
    <location>
        <begin position="138"/>
        <end position="147"/>
    </location>
</feature>
<dbReference type="AlphaFoldDB" id="A0AAV7DS41"/>